<dbReference type="Gene3D" id="3.30.420.10">
    <property type="entry name" value="Ribonuclease H-like superfamily/Ribonuclease H"/>
    <property type="match status" value="1"/>
</dbReference>
<keyword evidence="5" id="KW-1185">Reference proteome</keyword>
<feature type="domain" description="Piwi" evidence="3">
    <location>
        <begin position="145"/>
        <end position="457"/>
    </location>
</feature>
<comment type="caution">
    <text evidence="4">The sequence shown here is derived from an EMBL/GenBank/DDBJ whole genome shotgun (WGS) entry which is preliminary data.</text>
</comment>
<name>A0A3S2UQW5_9SPHN</name>
<dbReference type="EMBL" id="SACO01000007">
    <property type="protein sequence ID" value="RVU04665.1"/>
    <property type="molecule type" value="Genomic_DNA"/>
</dbReference>
<dbReference type="SUPFAM" id="SSF53098">
    <property type="entry name" value="Ribonuclease H-like"/>
    <property type="match status" value="1"/>
</dbReference>
<proteinExistence type="inferred from homology"/>
<dbReference type="AlphaFoldDB" id="A0A3S2UQW5"/>
<gene>
    <name evidence="4" type="ORF">EOE18_10930</name>
</gene>
<evidence type="ECO:0000259" key="3">
    <source>
        <dbReference type="SMART" id="SM00950"/>
    </source>
</evidence>
<dbReference type="SMART" id="SM00950">
    <property type="entry name" value="Piwi"/>
    <property type="match status" value="1"/>
</dbReference>
<dbReference type="Pfam" id="PF02171">
    <property type="entry name" value="Piwi"/>
    <property type="match status" value="1"/>
</dbReference>
<dbReference type="Proteomes" id="UP000282837">
    <property type="component" value="Unassembled WGS sequence"/>
</dbReference>
<evidence type="ECO:0000256" key="2">
    <source>
        <dbReference type="ARBA" id="ARBA00035032"/>
    </source>
</evidence>
<accession>A0A3S2UQW5</accession>
<evidence type="ECO:0000256" key="1">
    <source>
        <dbReference type="ARBA" id="ARBA00035012"/>
    </source>
</evidence>
<protein>
    <recommendedName>
        <fullName evidence="2">Protein argonaute</fullName>
    </recommendedName>
</protein>
<dbReference type="InterPro" id="IPR003165">
    <property type="entry name" value="Piwi"/>
</dbReference>
<evidence type="ECO:0000313" key="5">
    <source>
        <dbReference type="Proteomes" id="UP000282837"/>
    </source>
</evidence>
<comment type="similarity">
    <text evidence="1">Belongs to the argonaute family. Long pAgo subfamily.</text>
</comment>
<dbReference type="InterPro" id="IPR012337">
    <property type="entry name" value="RNaseH-like_sf"/>
</dbReference>
<evidence type="ECO:0000313" key="4">
    <source>
        <dbReference type="EMBL" id="RVU04665.1"/>
    </source>
</evidence>
<dbReference type="OrthoDB" id="580851at2"/>
<dbReference type="CDD" id="cd04659">
    <property type="entry name" value="Piwi_piwi-like_ProArk"/>
    <property type="match status" value="1"/>
</dbReference>
<dbReference type="RefSeq" id="WP_127709382.1">
    <property type="nucleotide sequence ID" value="NZ_SACO01000007.1"/>
</dbReference>
<reference evidence="4 5" key="1">
    <citation type="submission" date="2019-01" db="EMBL/GenBank/DDBJ databases">
        <authorList>
            <person name="Chen W.-M."/>
        </authorList>
    </citation>
    <scope>NUCLEOTIDE SEQUENCE [LARGE SCALE GENOMIC DNA]</scope>
    <source>
        <strain evidence="4 5">FSY-9</strain>
    </source>
</reference>
<sequence length="469" mass="53792">MKLTTLAEPLLEFGTGTHICPRTGIEHMGVYDKRDELRRTELRIGVVGRGEGIDLLDEWLEKCRDGVERKAESQLLNLFRGFGGVNQSYGFLTRLINSPQYTRTLKKSDITGIVKLSSRASRVERAVELYYEQIRFLAENRSVDVIVCVMPNEMFDSITTAANDDEKDESELEHNFRRTLKAKCMHLGTPLQLVREKTILITKFAGDQQDPATKAWNFCTALYYKGNRTIPWRLVEDTAKLRSCYIGIGFYKSRDGETVSSSLAQVFDEFGHGIILRGTPVSIDKRNRHPYLSEDQAYELLRNALEEYDRALEHMPARIVIHKSSRFRDGERKGFLRALEEKGIRSKDFVAITDTDVRLFSDKKYPPKRGTLLSFSETEGILYTRGTVDFYKTYPGQYVPNPLKVTVYEQDSSLESICHEILGLTKMNWNNTQLDGRLPITLECANKIGDIMKYVSVNEKPQVSYSFYM</sequence>
<dbReference type="InterPro" id="IPR036397">
    <property type="entry name" value="RNaseH_sf"/>
</dbReference>
<dbReference type="GO" id="GO:0003676">
    <property type="term" value="F:nucleic acid binding"/>
    <property type="evidence" value="ECO:0007669"/>
    <property type="project" value="InterPro"/>
</dbReference>
<organism evidence="4 5">
    <name type="scientific">Novosphingobium umbonatum</name>
    <dbReference type="NCBI Taxonomy" id="1908524"/>
    <lineage>
        <taxon>Bacteria</taxon>
        <taxon>Pseudomonadati</taxon>
        <taxon>Pseudomonadota</taxon>
        <taxon>Alphaproteobacteria</taxon>
        <taxon>Sphingomonadales</taxon>
        <taxon>Sphingomonadaceae</taxon>
        <taxon>Novosphingobium</taxon>
    </lineage>
</organism>